<accession>A0A645B7B0</accession>
<reference evidence="2" key="1">
    <citation type="submission" date="2019-08" db="EMBL/GenBank/DDBJ databases">
        <authorList>
            <person name="Kucharzyk K."/>
            <person name="Murdoch R.W."/>
            <person name="Higgins S."/>
            <person name="Loffler F."/>
        </authorList>
    </citation>
    <scope>NUCLEOTIDE SEQUENCE</scope>
</reference>
<feature type="compositionally biased region" description="Polar residues" evidence="1">
    <location>
        <begin position="46"/>
        <end position="63"/>
    </location>
</feature>
<gene>
    <name evidence="2" type="ORF">SDC9_108145</name>
</gene>
<evidence type="ECO:0000313" key="2">
    <source>
        <dbReference type="EMBL" id="MPM61287.1"/>
    </source>
</evidence>
<sequence>MKKVILPLCMALVLCMVLSGCTTANGSSAASVPAAPNSVQSAPSAGTSETTLKQNSQADSGSASVIDETPDGTYISDETTGRLFEDYALLYCSAALCGHTWDDPSQIDAESLIQFYWVNKARESYAPPTGDDSMIHVPAADLEGYIMSYFNVDPKYLETDQSYNTNTECYDLKYPDGLGMYYPEYVKAEKKDNIIDLYFGNTDYKETMLIHCKLTVKLKEDGSFRYIAGEAYEPKIPVSDSKIPMSNN</sequence>
<evidence type="ECO:0000256" key="1">
    <source>
        <dbReference type="SAM" id="MobiDB-lite"/>
    </source>
</evidence>
<dbReference type="EMBL" id="VSSQ01018260">
    <property type="protein sequence ID" value="MPM61287.1"/>
    <property type="molecule type" value="Genomic_DNA"/>
</dbReference>
<feature type="compositionally biased region" description="Low complexity" evidence="1">
    <location>
        <begin position="30"/>
        <end position="45"/>
    </location>
</feature>
<dbReference type="PROSITE" id="PS51257">
    <property type="entry name" value="PROKAR_LIPOPROTEIN"/>
    <property type="match status" value="1"/>
</dbReference>
<dbReference type="Pfam" id="PF19546">
    <property type="entry name" value="DUF6070"/>
    <property type="match status" value="1"/>
</dbReference>
<dbReference type="AlphaFoldDB" id="A0A645B7B0"/>
<proteinExistence type="predicted"/>
<protein>
    <recommendedName>
        <fullName evidence="3">Lipoprotein</fullName>
    </recommendedName>
</protein>
<comment type="caution">
    <text evidence="2">The sequence shown here is derived from an EMBL/GenBank/DDBJ whole genome shotgun (WGS) entry which is preliminary data.</text>
</comment>
<organism evidence="2">
    <name type="scientific">bioreactor metagenome</name>
    <dbReference type="NCBI Taxonomy" id="1076179"/>
    <lineage>
        <taxon>unclassified sequences</taxon>
        <taxon>metagenomes</taxon>
        <taxon>ecological metagenomes</taxon>
    </lineage>
</organism>
<evidence type="ECO:0008006" key="3">
    <source>
        <dbReference type="Google" id="ProtNLM"/>
    </source>
</evidence>
<name>A0A645B7B0_9ZZZZ</name>
<feature type="region of interest" description="Disordered" evidence="1">
    <location>
        <begin position="30"/>
        <end position="72"/>
    </location>
</feature>
<dbReference type="InterPro" id="IPR045714">
    <property type="entry name" value="DUF6070"/>
</dbReference>